<reference evidence="1 2" key="1">
    <citation type="submission" date="2020-05" db="EMBL/GenBank/DDBJ databases">
        <title>Draft genome sequence of Desulfovibrio sp. strain HN2T.</title>
        <authorList>
            <person name="Ueno A."/>
            <person name="Tamazawa S."/>
            <person name="Tamamura S."/>
            <person name="Murakami T."/>
            <person name="Kiyama T."/>
            <person name="Inomata H."/>
            <person name="Amano Y."/>
            <person name="Miyakawa K."/>
            <person name="Tamaki H."/>
            <person name="Naganuma T."/>
            <person name="Kaneko K."/>
        </authorList>
    </citation>
    <scope>NUCLEOTIDE SEQUENCE [LARGE SCALE GENOMIC DNA]</scope>
    <source>
        <strain evidence="1 2">HN2</strain>
    </source>
</reference>
<proteinExistence type="predicted"/>
<evidence type="ECO:0000313" key="2">
    <source>
        <dbReference type="Proteomes" id="UP000503840"/>
    </source>
</evidence>
<accession>A0A7J0BMQ7</accession>
<name>A0A7J0BMQ7_9BACT</name>
<dbReference type="NCBIfam" id="NF045682">
    <property type="entry name" value="DVU0772_fam"/>
    <property type="match status" value="1"/>
</dbReference>
<organism evidence="1 2">
    <name type="scientific">Desulfovibrio subterraneus</name>
    <dbReference type="NCBI Taxonomy" id="2718620"/>
    <lineage>
        <taxon>Bacteria</taxon>
        <taxon>Pseudomonadati</taxon>
        <taxon>Thermodesulfobacteriota</taxon>
        <taxon>Desulfovibrionia</taxon>
        <taxon>Desulfovibrionales</taxon>
        <taxon>Desulfovibrionaceae</taxon>
        <taxon>Desulfovibrio</taxon>
    </lineage>
</organism>
<dbReference type="EMBL" id="BLVO01000013">
    <property type="protein sequence ID" value="GFM34521.1"/>
    <property type="molecule type" value="Genomic_DNA"/>
</dbReference>
<dbReference type="Proteomes" id="UP000503840">
    <property type="component" value="Unassembled WGS sequence"/>
</dbReference>
<dbReference type="RefSeq" id="WP_174406108.1">
    <property type="nucleotide sequence ID" value="NZ_BLVO01000013.1"/>
</dbReference>
<sequence length="115" mass="13457">MGLLSQFGHLDIDWNLSPEHAVTMYLEWGNNNWHAEYPPVRSKADYSTYFVVDMWGEKPVVRLVRRNSEAAEELVTLQLPNRLANKLLEEYGDLKCIMEPTKEIKAWLRKELGHD</sequence>
<comment type="caution">
    <text evidence="1">The sequence shown here is derived from an EMBL/GenBank/DDBJ whole genome shotgun (WGS) entry which is preliminary data.</text>
</comment>
<evidence type="ECO:0000313" key="1">
    <source>
        <dbReference type="EMBL" id="GFM34521.1"/>
    </source>
</evidence>
<protein>
    <submittedName>
        <fullName evidence="1">Uncharacterized protein</fullName>
    </submittedName>
</protein>
<dbReference type="InterPro" id="IPR059223">
    <property type="entry name" value="DVU0772-like"/>
</dbReference>
<keyword evidence="2" id="KW-1185">Reference proteome</keyword>
<dbReference type="AlphaFoldDB" id="A0A7J0BMQ7"/>
<gene>
    <name evidence="1" type="ORF">DSM101010T_28860</name>
</gene>